<dbReference type="PANTHER" id="PTHR36839:SF1">
    <property type="entry name" value="METALLO-BETA-LACTAMASE FAMILY PROTEIN (AFU_ORTHOLOGUE AFUA_5G12770)"/>
    <property type="match status" value="1"/>
</dbReference>
<dbReference type="EMBL" id="ML996083">
    <property type="protein sequence ID" value="KAF2154667.1"/>
    <property type="molecule type" value="Genomic_DNA"/>
</dbReference>
<accession>A0A9P4J749</accession>
<dbReference type="InterPro" id="IPR036866">
    <property type="entry name" value="RibonucZ/Hydroxyglut_hydro"/>
</dbReference>
<dbReference type="OrthoDB" id="17458at2759"/>
<organism evidence="2 3">
    <name type="scientific">Myriangium duriaei CBS 260.36</name>
    <dbReference type="NCBI Taxonomy" id="1168546"/>
    <lineage>
        <taxon>Eukaryota</taxon>
        <taxon>Fungi</taxon>
        <taxon>Dikarya</taxon>
        <taxon>Ascomycota</taxon>
        <taxon>Pezizomycotina</taxon>
        <taxon>Dothideomycetes</taxon>
        <taxon>Dothideomycetidae</taxon>
        <taxon>Myriangiales</taxon>
        <taxon>Myriangiaceae</taxon>
        <taxon>Myriangium</taxon>
    </lineage>
</organism>
<dbReference type="AlphaFoldDB" id="A0A9P4J749"/>
<name>A0A9P4J749_9PEZI</name>
<evidence type="ECO:0000313" key="3">
    <source>
        <dbReference type="Proteomes" id="UP000799439"/>
    </source>
</evidence>
<feature type="domain" description="Metallo-beta-lactamase" evidence="1">
    <location>
        <begin position="82"/>
        <end position="245"/>
    </location>
</feature>
<evidence type="ECO:0000259" key="1">
    <source>
        <dbReference type="SMART" id="SM00849"/>
    </source>
</evidence>
<reference evidence="2" key="1">
    <citation type="journal article" date="2020" name="Stud. Mycol.">
        <title>101 Dothideomycetes genomes: a test case for predicting lifestyles and emergence of pathogens.</title>
        <authorList>
            <person name="Haridas S."/>
            <person name="Albert R."/>
            <person name="Binder M."/>
            <person name="Bloem J."/>
            <person name="Labutti K."/>
            <person name="Salamov A."/>
            <person name="Andreopoulos B."/>
            <person name="Baker S."/>
            <person name="Barry K."/>
            <person name="Bills G."/>
            <person name="Bluhm B."/>
            <person name="Cannon C."/>
            <person name="Castanera R."/>
            <person name="Culley D."/>
            <person name="Daum C."/>
            <person name="Ezra D."/>
            <person name="Gonzalez J."/>
            <person name="Henrissat B."/>
            <person name="Kuo A."/>
            <person name="Liang C."/>
            <person name="Lipzen A."/>
            <person name="Lutzoni F."/>
            <person name="Magnuson J."/>
            <person name="Mondo S."/>
            <person name="Nolan M."/>
            <person name="Ohm R."/>
            <person name="Pangilinan J."/>
            <person name="Park H.-J."/>
            <person name="Ramirez L."/>
            <person name="Alfaro M."/>
            <person name="Sun H."/>
            <person name="Tritt A."/>
            <person name="Yoshinaga Y."/>
            <person name="Zwiers L.-H."/>
            <person name="Turgeon B."/>
            <person name="Goodwin S."/>
            <person name="Spatafora J."/>
            <person name="Crous P."/>
            <person name="Grigoriev I."/>
        </authorList>
    </citation>
    <scope>NUCLEOTIDE SEQUENCE</scope>
    <source>
        <strain evidence="2">CBS 260.36</strain>
    </source>
</reference>
<comment type="caution">
    <text evidence="2">The sequence shown here is derived from an EMBL/GenBank/DDBJ whole genome shotgun (WGS) entry which is preliminary data.</text>
</comment>
<protein>
    <recommendedName>
        <fullName evidence="1">Metallo-beta-lactamase domain-containing protein</fullName>
    </recommendedName>
</protein>
<dbReference type="PANTHER" id="PTHR36839">
    <property type="entry name" value="METALLO-BETA-LACTAMASE FAMILY PROTEIN (AFU_ORTHOLOGUE AFUA_5G12770)"/>
    <property type="match status" value="1"/>
</dbReference>
<proteinExistence type="predicted"/>
<gene>
    <name evidence="2" type="ORF">K461DRAFT_319196</name>
</gene>
<keyword evidence="3" id="KW-1185">Reference proteome</keyword>
<dbReference type="SMART" id="SM00849">
    <property type="entry name" value="Lactamase_B"/>
    <property type="match status" value="1"/>
</dbReference>
<sequence>MPDFEGEDLLVCVACGTQFDVSYDHGLSKCKICEDPRQFIPASGQAWTSLRRERGRHKNEWKQDSHDDRIWSLYADPKLGIGERAILIKTSHGNVIWDLFAYLDDDLVKFIQHQGGVKAIVISHPHFYTTHLDWAATFKCPVFIHAADSEWLSRPDPGGYRRLINSVTQEIIPGVTAIQTGGHFPGSLVLHFDKHLFIADSIMTVQAAYAPHPRPQGMNTYSFLWSIPNMIPMDPTGIERIWNAVKDFDFEATHGLMLGMDIYGTDCKQRVLDSAQIQIKRMGYSSHALLKEKL</sequence>
<dbReference type="SUPFAM" id="SSF56281">
    <property type="entry name" value="Metallo-hydrolase/oxidoreductase"/>
    <property type="match status" value="1"/>
</dbReference>
<dbReference type="InterPro" id="IPR001279">
    <property type="entry name" value="Metallo-B-lactamas"/>
</dbReference>
<evidence type="ECO:0000313" key="2">
    <source>
        <dbReference type="EMBL" id="KAF2154667.1"/>
    </source>
</evidence>
<dbReference type="Proteomes" id="UP000799439">
    <property type="component" value="Unassembled WGS sequence"/>
</dbReference>
<dbReference type="Gene3D" id="3.60.15.10">
    <property type="entry name" value="Ribonuclease Z/Hydroxyacylglutathione hydrolase-like"/>
    <property type="match status" value="1"/>
</dbReference>